<dbReference type="OrthoDB" id="8290704at2"/>
<evidence type="ECO:0000313" key="2">
    <source>
        <dbReference type="Proteomes" id="UP000199377"/>
    </source>
</evidence>
<dbReference type="Proteomes" id="UP000199377">
    <property type="component" value="Unassembled WGS sequence"/>
</dbReference>
<name>A0A1I3DAW1_9RHOB</name>
<dbReference type="EMBL" id="FOQH01000002">
    <property type="protein sequence ID" value="SFH83843.1"/>
    <property type="molecule type" value="Genomic_DNA"/>
</dbReference>
<dbReference type="AlphaFoldDB" id="A0A1I3DAW1"/>
<proteinExistence type="predicted"/>
<organism evidence="1 2">
    <name type="scientific">Albimonas pacifica</name>
    <dbReference type="NCBI Taxonomy" id="1114924"/>
    <lineage>
        <taxon>Bacteria</taxon>
        <taxon>Pseudomonadati</taxon>
        <taxon>Pseudomonadota</taxon>
        <taxon>Alphaproteobacteria</taxon>
        <taxon>Rhodobacterales</taxon>
        <taxon>Paracoccaceae</taxon>
        <taxon>Albimonas</taxon>
    </lineage>
</organism>
<accession>A0A1I3DAW1</accession>
<dbReference type="STRING" id="1114924.SAMN05216258_102483"/>
<gene>
    <name evidence="1" type="ORF">SAMN05216258_102483</name>
</gene>
<sequence>MTRPWTPATAEAAALPAPLELPSPLDLPAEIALPPDAAARMRARLGEALAALADPDPAARLDRLTALRAELGEGGAPTAPARRTAIPAGPEDVEDFDRYFRVRRIESEAPAEEMLRGLVHVAAAVSSLALRGPDLPPEALAAQVAGFAAHARALGRVCGLETLP</sequence>
<evidence type="ECO:0000313" key="1">
    <source>
        <dbReference type="EMBL" id="SFH83843.1"/>
    </source>
</evidence>
<keyword evidence="2" id="KW-1185">Reference proteome</keyword>
<reference evidence="1 2" key="1">
    <citation type="submission" date="2016-10" db="EMBL/GenBank/DDBJ databases">
        <authorList>
            <person name="de Groot N.N."/>
        </authorList>
    </citation>
    <scope>NUCLEOTIDE SEQUENCE [LARGE SCALE GENOMIC DNA]</scope>
    <source>
        <strain evidence="1 2">CGMCC 1.11030</strain>
    </source>
</reference>
<protein>
    <submittedName>
        <fullName evidence="1">Uncharacterized protein</fullName>
    </submittedName>
</protein>
<dbReference type="RefSeq" id="WP_092858572.1">
    <property type="nucleotide sequence ID" value="NZ_FOQH01000002.1"/>
</dbReference>